<evidence type="ECO:0000256" key="1">
    <source>
        <dbReference type="ARBA" id="ARBA00023015"/>
    </source>
</evidence>
<dbReference type="Pfam" id="PF00440">
    <property type="entry name" value="TetR_N"/>
    <property type="match status" value="1"/>
</dbReference>
<keyword evidence="1" id="KW-0805">Transcription regulation</keyword>
<dbReference type="InterPro" id="IPR036271">
    <property type="entry name" value="Tet_transcr_reg_TetR-rel_C_sf"/>
</dbReference>
<keyword evidence="6" id="KW-1185">Reference proteome</keyword>
<evidence type="ECO:0000313" key="6">
    <source>
        <dbReference type="Proteomes" id="UP001596074"/>
    </source>
</evidence>
<keyword evidence="3" id="KW-0804">Transcription</keyword>
<evidence type="ECO:0000313" key="5">
    <source>
        <dbReference type="EMBL" id="MFC5754914.1"/>
    </source>
</evidence>
<dbReference type="EMBL" id="JBHSON010000202">
    <property type="protein sequence ID" value="MFC5754914.1"/>
    <property type="molecule type" value="Genomic_DNA"/>
</dbReference>
<dbReference type="InterPro" id="IPR009057">
    <property type="entry name" value="Homeodomain-like_sf"/>
</dbReference>
<comment type="caution">
    <text evidence="5">The sequence shown here is derived from an EMBL/GenBank/DDBJ whole genome shotgun (WGS) entry which is preliminary data.</text>
</comment>
<proteinExistence type="predicted"/>
<evidence type="ECO:0000256" key="3">
    <source>
        <dbReference type="ARBA" id="ARBA00023163"/>
    </source>
</evidence>
<organism evidence="5 6">
    <name type="scientific">Actinomadura rugatobispora</name>
    <dbReference type="NCBI Taxonomy" id="1994"/>
    <lineage>
        <taxon>Bacteria</taxon>
        <taxon>Bacillati</taxon>
        <taxon>Actinomycetota</taxon>
        <taxon>Actinomycetes</taxon>
        <taxon>Streptosporangiales</taxon>
        <taxon>Thermomonosporaceae</taxon>
        <taxon>Actinomadura</taxon>
    </lineage>
</organism>
<evidence type="ECO:0000256" key="2">
    <source>
        <dbReference type="ARBA" id="ARBA00023125"/>
    </source>
</evidence>
<feature type="domain" description="HTH tetR-type" evidence="4">
    <location>
        <begin position="14"/>
        <end position="47"/>
    </location>
</feature>
<sequence>MSFESSDDEAGARLLKTALQLFASLGYDGTTTDMLAEAAGVTRETVMRAGGRAGLYHAAMQHANDELAEITREALTRVSRDRAGLHALLDAHMDFYFEHPESLFLWSHRALSDAADLTDIEERYSRPIYRLVADAFGGSRLLDLTDEYRMSTNILDWCLRGFVVGGIQKFDGTVSGPSDPHARESFRASMHRLMEAVLPPEAG</sequence>
<dbReference type="Proteomes" id="UP001596074">
    <property type="component" value="Unassembled WGS sequence"/>
</dbReference>
<name>A0ABW1AK55_9ACTN</name>
<reference evidence="6" key="1">
    <citation type="journal article" date="2019" name="Int. J. Syst. Evol. Microbiol.">
        <title>The Global Catalogue of Microorganisms (GCM) 10K type strain sequencing project: providing services to taxonomists for standard genome sequencing and annotation.</title>
        <authorList>
            <consortium name="The Broad Institute Genomics Platform"/>
            <consortium name="The Broad Institute Genome Sequencing Center for Infectious Disease"/>
            <person name="Wu L."/>
            <person name="Ma J."/>
        </authorList>
    </citation>
    <scope>NUCLEOTIDE SEQUENCE [LARGE SCALE GENOMIC DNA]</scope>
    <source>
        <strain evidence="6">KCTC 42087</strain>
    </source>
</reference>
<dbReference type="RefSeq" id="WP_378293469.1">
    <property type="nucleotide sequence ID" value="NZ_JBHSON010000202.1"/>
</dbReference>
<accession>A0ABW1AK55</accession>
<dbReference type="SUPFAM" id="SSF46689">
    <property type="entry name" value="Homeodomain-like"/>
    <property type="match status" value="1"/>
</dbReference>
<keyword evidence="2" id="KW-0238">DNA-binding</keyword>
<dbReference type="InterPro" id="IPR001647">
    <property type="entry name" value="HTH_TetR"/>
</dbReference>
<evidence type="ECO:0000259" key="4">
    <source>
        <dbReference type="Pfam" id="PF00440"/>
    </source>
</evidence>
<gene>
    <name evidence="5" type="ORF">ACFPZN_55670</name>
</gene>
<dbReference type="InterPro" id="IPR050109">
    <property type="entry name" value="HTH-type_TetR-like_transc_reg"/>
</dbReference>
<dbReference type="PANTHER" id="PTHR30055">
    <property type="entry name" value="HTH-TYPE TRANSCRIPTIONAL REGULATOR RUTR"/>
    <property type="match status" value="1"/>
</dbReference>
<dbReference type="SUPFAM" id="SSF48498">
    <property type="entry name" value="Tetracyclin repressor-like, C-terminal domain"/>
    <property type="match status" value="1"/>
</dbReference>
<dbReference type="Gene3D" id="1.10.357.10">
    <property type="entry name" value="Tetracycline Repressor, domain 2"/>
    <property type="match status" value="1"/>
</dbReference>
<dbReference type="PANTHER" id="PTHR30055:SF234">
    <property type="entry name" value="HTH-TYPE TRANSCRIPTIONAL REGULATOR BETI"/>
    <property type="match status" value="1"/>
</dbReference>
<protein>
    <submittedName>
        <fullName evidence="5">TetR/AcrR family transcriptional regulator</fullName>
    </submittedName>
</protein>